<dbReference type="InterPro" id="IPR029062">
    <property type="entry name" value="Class_I_gatase-like"/>
</dbReference>
<name>A0A919B740_9ACTN</name>
<evidence type="ECO:0000313" key="4">
    <source>
        <dbReference type="Proteomes" id="UP000638313"/>
    </source>
</evidence>
<organism evidence="3 4">
    <name type="scientific">Streptomyces mashuensis</name>
    <dbReference type="NCBI Taxonomy" id="33904"/>
    <lineage>
        <taxon>Bacteria</taxon>
        <taxon>Bacillati</taxon>
        <taxon>Actinomycetota</taxon>
        <taxon>Actinomycetes</taxon>
        <taxon>Kitasatosporales</taxon>
        <taxon>Streptomycetaceae</taxon>
        <taxon>Streptomyces</taxon>
    </lineage>
</organism>
<proteinExistence type="inferred from homology"/>
<evidence type="ECO:0000259" key="2">
    <source>
        <dbReference type="Pfam" id="PF01965"/>
    </source>
</evidence>
<keyword evidence="4" id="KW-1185">Reference proteome</keyword>
<reference evidence="3" key="2">
    <citation type="submission" date="2020-09" db="EMBL/GenBank/DDBJ databases">
        <authorList>
            <person name="Sun Q."/>
            <person name="Ohkuma M."/>
        </authorList>
    </citation>
    <scope>NUCLEOTIDE SEQUENCE</scope>
    <source>
        <strain evidence="3">JCM 4059</strain>
    </source>
</reference>
<accession>A0A919B740</accession>
<evidence type="ECO:0000313" key="3">
    <source>
        <dbReference type="EMBL" id="GHF59360.1"/>
    </source>
</evidence>
<keyword evidence="3" id="KW-0315">Glutamine amidotransferase</keyword>
<feature type="domain" description="DJ-1/PfpI" evidence="2">
    <location>
        <begin position="14"/>
        <end position="185"/>
    </location>
</feature>
<reference evidence="3" key="1">
    <citation type="journal article" date="2014" name="Int. J. Syst. Evol. Microbiol.">
        <title>Complete genome sequence of Corynebacterium casei LMG S-19264T (=DSM 44701T), isolated from a smear-ripened cheese.</title>
        <authorList>
            <consortium name="US DOE Joint Genome Institute (JGI-PGF)"/>
            <person name="Walter F."/>
            <person name="Albersmeier A."/>
            <person name="Kalinowski J."/>
            <person name="Ruckert C."/>
        </authorList>
    </citation>
    <scope>NUCLEOTIDE SEQUENCE</scope>
    <source>
        <strain evidence="3">JCM 4059</strain>
    </source>
</reference>
<dbReference type="Proteomes" id="UP000638313">
    <property type="component" value="Unassembled WGS sequence"/>
</dbReference>
<dbReference type="EMBL" id="BNBD01000010">
    <property type="protein sequence ID" value="GHF59360.1"/>
    <property type="molecule type" value="Genomic_DNA"/>
</dbReference>
<dbReference type="PANTHER" id="PTHR42733:SF12">
    <property type="entry name" value="PROTEINASE"/>
    <property type="match status" value="1"/>
</dbReference>
<comment type="similarity">
    <text evidence="1">Belongs to the peptidase C56 family.</text>
</comment>
<dbReference type="InterPro" id="IPR006286">
    <property type="entry name" value="C56_PfpI-like"/>
</dbReference>
<gene>
    <name evidence="3" type="ORF">GCM10010218_46080</name>
</gene>
<comment type="caution">
    <text evidence="3">The sequence shown here is derived from an EMBL/GenBank/DDBJ whole genome shotgun (WGS) entry which is preliminary data.</text>
</comment>
<dbReference type="SUPFAM" id="SSF52317">
    <property type="entry name" value="Class I glutamine amidotransferase-like"/>
    <property type="match status" value="1"/>
</dbReference>
<dbReference type="NCBIfam" id="TIGR01382">
    <property type="entry name" value="PfpI"/>
    <property type="match status" value="1"/>
</dbReference>
<dbReference type="Pfam" id="PF01965">
    <property type="entry name" value="DJ-1_PfpI"/>
    <property type="match status" value="1"/>
</dbReference>
<dbReference type="InterPro" id="IPR002818">
    <property type="entry name" value="DJ-1/PfpI"/>
</dbReference>
<dbReference type="CDD" id="cd03134">
    <property type="entry name" value="GATase1_PfpI_like"/>
    <property type="match status" value="1"/>
</dbReference>
<dbReference type="PANTHER" id="PTHR42733">
    <property type="entry name" value="DJ-1 PROTEIN"/>
    <property type="match status" value="1"/>
</dbReference>
<dbReference type="Gene3D" id="3.40.50.880">
    <property type="match status" value="1"/>
</dbReference>
<evidence type="ECO:0000256" key="1">
    <source>
        <dbReference type="ARBA" id="ARBA00008542"/>
    </source>
</evidence>
<dbReference type="PROSITE" id="PS51276">
    <property type="entry name" value="PEPTIDASE_C56_PFPI"/>
    <property type="match status" value="1"/>
</dbReference>
<protein>
    <submittedName>
        <fullName evidence="3">Glutamine amidotransferase</fullName>
    </submittedName>
</protein>
<dbReference type="AlphaFoldDB" id="A0A919B740"/>
<sequence length="196" mass="21086">MTSPKNSPKTPPLKVAFLVAPEGVEQVELTEPWQAVKDACGTPHLVSTRPGHVQAFHHLDKGDTFPVDAVVADVRAEEYDALVLPGGVANPDFLRMDERAVGFVRDFFVAGRPVAAICHAPWTLVEADVVRGRTLTSWPSLRTDVQNAGGHWVDEQVKVCTAGPNTLVTSRKPDDLKAFCAAFTEEFGRAAAGDGS</sequence>